<proteinExistence type="predicted"/>
<evidence type="ECO:0000259" key="1">
    <source>
        <dbReference type="Pfam" id="PF09983"/>
    </source>
</evidence>
<accession>N2ADH7</accession>
<name>N2ADH7_9FIRM</name>
<dbReference type="STRING" id="1235802.C823_03193"/>
<dbReference type="eggNOG" id="ENOG502ZAI3">
    <property type="taxonomic scope" value="Bacteria"/>
</dbReference>
<dbReference type="Proteomes" id="UP000012589">
    <property type="component" value="Unassembled WGS sequence"/>
</dbReference>
<keyword evidence="3" id="KW-1185">Reference proteome</keyword>
<evidence type="ECO:0000313" key="2">
    <source>
        <dbReference type="EMBL" id="EMZ24508.1"/>
    </source>
</evidence>
<organism evidence="2 3">
    <name type="scientific">Eubacterium plexicaudatum ASF492</name>
    <dbReference type="NCBI Taxonomy" id="1235802"/>
    <lineage>
        <taxon>Bacteria</taxon>
        <taxon>Bacillati</taxon>
        <taxon>Bacillota</taxon>
        <taxon>Clostridia</taxon>
        <taxon>Eubacteriales</taxon>
        <taxon>Eubacteriaceae</taxon>
        <taxon>Eubacterium</taxon>
    </lineage>
</organism>
<protein>
    <recommendedName>
        <fullName evidence="1">Wadjet protein JetD C-terminal domain-containing protein</fullName>
    </recommendedName>
</protein>
<dbReference type="AlphaFoldDB" id="N2ADH7"/>
<dbReference type="InterPro" id="IPR024534">
    <property type="entry name" value="JetD_C"/>
</dbReference>
<gene>
    <name evidence="2" type="ORF">C823_03193</name>
</gene>
<dbReference type="HOGENOM" id="CLU_065541_0_0_9"/>
<feature type="domain" description="Wadjet protein JetD C-terminal" evidence="1">
    <location>
        <begin position="155"/>
        <end position="261"/>
    </location>
</feature>
<dbReference type="OrthoDB" id="9809365at2"/>
<comment type="caution">
    <text evidence="2">The sequence shown here is derived from an EMBL/GenBank/DDBJ whole genome shotgun (WGS) entry which is preliminary data.</text>
</comment>
<sequence>MKRISLHEIEQKLHAETYEQLCAYLYRQIENGCLKPVKASGLNGKKPALYQEYRVVDSDTDTDYHQYEEELNYQMSTHISIDYYLRHLPQYAADREWVCRLNQYFFDTEGKVPEPVSKNERSFQIWGREKFLQQEQGKKILKRCGVEASRLAYYETSEPLAYYSSHRQTPQNLLILENKDTFYSMRRHLLDQSEDHKKEIFGISFGTLIYGAGKGILRSFQDFSFCVEPYMQAKENRIYYFGDLDYEGIGIYERLAESFERQEIKIRPFTEAYEKMLEKARMVERLAKTKEKQNRNISGTFFAYFSGQTVQAMKQLLEKEYYIPQEILNITDFV</sequence>
<dbReference type="EMBL" id="AQFT01000096">
    <property type="protein sequence ID" value="EMZ24508.1"/>
    <property type="molecule type" value="Genomic_DNA"/>
</dbReference>
<reference evidence="2 3" key="1">
    <citation type="journal article" date="2014" name="Genome Announc.">
        <title>Draft genome sequences of the altered schaedler flora, a defined bacterial community from gnotobiotic mice.</title>
        <authorList>
            <person name="Wannemuehler M.J."/>
            <person name="Overstreet A.M."/>
            <person name="Ward D.V."/>
            <person name="Phillips G.J."/>
        </authorList>
    </citation>
    <scope>NUCLEOTIDE SEQUENCE [LARGE SCALE GENOMIC DNA]</scope>
    <source>
        <strain evidence="2 3">ASF492</strain>
    </source>
</reference>
<evidence type="ECO:0000313" key="3">
    <source>
        <dbReference type="Proteomes" id="UP000012589"/>
    </source>
</evidence>
<dbReference type="PATRIC" id="fig|1235802.3.peg.3378"/>
<dbReference type="Pfam" id="PF09983">
    <property type="entry name" value="JetD_C"/>
    <property type="match status" value="1"/>
</dbReference>